<accession>A0A9X1VKH1</accession>
<feature type="region of interest" description="Disordered" evidence="1">
    <location>
        <begin position="40"/>
        <end position="84"/>
    </location>
</feature>
<keyword evidence="2" id="KW-0472">Membrane</keyword>
<evidence type="ECO:0000256" key="2">
    <source>
        <dbReference type="SAM" id="Phobius"/>
    </source>
</evidence>
<organism evidence="3 4">
    <name type="scientific">Polaribacter marinus</name>
    <dbReference type="NCBI Taxonomy" id="2916838"/>
    <lineage>
        <taxon>Bacteria</taxon>
        <taxon>Pseudomonadati</taxon>
        <taxon>Bacteroidota</taxon>
        <taxon>Flavobacteriia</taxon>
        <taxon>Flavobacteriales</taxon>
        <taxon>Flavobacteriaceae</taxon>
    </lineage>
</organism>
<name>A0A9X1VKH1_9FLAO</name>
<evidence type="ECO:0000313" key="3">
    <source>
        <dbReference type="EMBL" id="MCI2227643.1"/>
    </source>
</evidence>
<reference evidence="3" key="1">
    <citation type="submission" date="2022-02" db="EMBL/GenBank/DDBJ databases">
        <title>Polaribacter sp. MSW13, isolated from seawater.</title>
        <authorList>
            <person name="Kristyanto S."/>
            <person name="Jung J."/>
            <person name="Jeon C.O."/>
        </authorList>
    </citation>
    <scope>NUCLEOTIDE SEQUENCE</scope>
    <source>
        <strain evidence="3">MSW13</strain>
    </source>
</reference>
<dbReference type="Proteomes" id="UP001139369">
    <property type="component" value="Unassembled WGS sequence"/>
</dbReference>
<feature type="transmembrane region" description="Helical" evidence="2">
    <location>
        <begin position="6"/>
        <end position="29"/>
    </location>
</feature>
<gene>
    <name evidence="3" type="ORF">MC378_00570</name>
</gene>
<dbReference type="RefSeq" id="WP_242176767.1">
    <property type="nucleotide sequence ID" value="NZ_JAKQYM010000001.1"/>
</dbReference>
<proteinExistence type="predicted"/>
<comment type="caution">
    <text evidence="3">The sequence shown here is derived from an EMBL/GenBank/DDBJ whole genome shotgun (WGS) entry which is preliminary data.</text>
</comment>
<dbReference type="InterPro" id="IPR032272">
    <property type="entry name" value="DUF4834"/>
</dbReference>
<keyword evidence="2" id="KW-1133">Transmembrane helix</keyword>
<evidence type="ECO:0000256" key="1">
    <source>
        <dbReference type="SAM" id="MobiDB-lite"/>
    </source>
</evidence>
<evidence type="ECO:0000313" key="4">
    <source>
        <dbReference type="Proteomes" id="UP001139369"/>
    </source>
</evidence>
<keyword evidence="2" id="KW-0812">Transmembrane</keyword>
<protein>
    <submittedName>
        <fullName evidence="3">DUF4834 family protein</fullName>
    </submittedName>
</protein>
<dbReference type="Pfam" id="PF16118">
    <property type="entry name" value="DUF4834"/>
    <property type="match status" value="1"/>
</dbReference>
<dbReference type="AlphaFoldDB" id="A0A9X1VKH1"/>
<keyword evidence="4" id="KW-1185">Reference proteome</keyword>
<feature type="compositionally biased region" description="Basic and acidic residues" evidence="1">
    <location>
        <begin position="52"/>
        <end position="64"/>
    </location>
</feature>
<sequence>MGLLKTIFFILLFIYAFKFLARLFAPFLMKKAAETIQRKAEEQFRRQQPKSTVKEGETIIDKAPKNNQQSKNSVGEYVDFEEID</sequence>
<dbReference type="EMBL" id="JAKQYM010000001">
    <property type="protein sequence ID" value="MCI2227643.1"/>
    <property type="molecule type" value="Genomic_DNA"/>
</dbReference>